<feature type="domain" description="DNA/RNA-binding" evidence="2">
    <location>
        <begin position="57"/>
        <end position="168"/>
    </location>
</feature>
<sequence>MSTLLVSLNVNLGVLKKKPKQDRHCVIQPCRHFIKNITAEQRESKAKVSNPRKLRRCSLQSSQPYEGAQENLFRLLDKNNKQPSSVGQLKDGCKPSALFTSGYLRLCEKFYTVSDTSGLKNLCEECLSQLTAILEQPEDEAELVFQAATMSIICADMLHKSGHSVQRDTTPDLTSLENAEGSWGNLEEDLGSDQFILEVNVRITPAPPKTYRYVDWNLLRRIRGSEDGEGKTFNQLLENLKSVVAKATKEITLDLEVPAVDSRVAHVRATKNAPKKQ</sequence>
<dbReference type="AlphaFoldDB" id="A0A9J6EHB7"/>
<dbReference type="Pfam" id="PF10373">
    <property type="entry name" value="EST1_DNA_bind"/>
    <property type="match status" value="1"/>
</dbReference>
<dbReference type="VEuPathDB" id="VectorBase:LOC119183274"/>
<reference evidence="3" key="1">
    <citation type="journal article" date="2020" name="Cell">
        <title>Large-Scale Comparative Analyses of Tick Genomes Elucidate Their Genetic Diversity and Vector Capacities.</title>
        <authorList>
            <consortium name="Tick Genome and Microbiome Consortium (TIGMIC)"/>
            <person name="Jia N."/>
            <person name="Wang J."/>
            <person name="Shi W."/>
            <person name="Du L."/>
            <person name="Sun Y."/>
            <person name="Zhan W."/>
            <person name="Jiang J.F."/>
            <person name="Wang Q."/>
            <person name="Zhang B."/>
            <person name="Ji P."/>
            <person name="Bell-Sakyi L."/>
            <person name="Cui X.M."/>
            <person name="Yuan T.T."/>
            <person name="Jiang B.G."/>
            <person name="Yang W.F."/>
            <person name="Lam T.T."/>
            <person name="Chang Q.C."/>
            <person name="Ding S.J."/>
            <person name="Wang X.J."/>
            <person name="Zhu J.G."/>
            <person name="Ruan X.D."/>
            <person name="Zhao L."/>
            <person name="Wei J.T."/>
            <person name="Ye R.Z."/>
            <person name="Que T.C."/>
            <person name="Du C.H."/>
            <person name="Zhou Y.H."/>
            <person name="Cheng J.X."/>
            <person name="Dai P.F."/>
            <person name="Guo W.B."/>
            <person name="Han X.H."/>
            <person name="Huang E.J."/>
            <person name="Li L.F."/>
            <person name="Wei W."/>
            <person name="Gao Y.C."/>
            <person name="Liu J.Z."/>
            <person name="Shao H.Z."/>
            <person name="Wang X."/>
            <person name="Wang C.C."/>
            <person name="Yang T.C."/>
            <person name="Huo Q.B."/>
            <person name="Li W."/>
            <person name="Chen H.Y."/>
            <person name="Chen S.E."/>
            <person name="Zhou L.G."/>
            <person name="Ni X.B."/>
            <person name="Tian J.H."/>
            <person name="Sheng Y."/>
            <person name="Liu T."/>
            <person name="Pan Y.S."/>
            <person name="Xia L.Y."/>
            <person name="Li J."/>
            <person name="Zhao F."/>
            <person name="Cao W.C."/>
        </authorList>
    </citation>
    <scope>NUCLEOTIDE SEQUENCE</scope>
    <source>
        <strain evidence="3">Rmic-2018</strain>
    </source>
</reference>
<dbReference type="GO" id="GO:0000184">
    <property type="term" value="P:nuclear-transcribed mRNA catabolic process, nonsense-mediated decay"/>
    <property type="evidence" value="ECO:0007669"/>
    <property type="project" value="UniProtKB-KW"/>
</dbReference>
<dbReference type="Proteomes" id="UP000821866">
    <property type="component" value="Chromosome 2"/>
</dbReference>
<reference evidence="3" key="2">
    <citation type="submission" date="2021-09" db="EMBL/GenBank/DDBJ databases">
        <authorList>
            <person name="Jia N."/>
            <person name="Wang J."/>
            <person name="Shi W."/>
            <person name="Du L."/>
            <person name="Sun Y."/>
            <person name="Zhan W."/>
            <person name="Jiang J."/>
            <person name="Wang Q."/>
            <person name="Zhang B."/>
            <person name="Ji P."/>
            <person name="Sakyi L.B."/>
            <person name="Cui X."/>
            <person name="Yuan T."/>
            <person name="Jiang B."/>
            <person name="Yang W."/>
            <person name="Lam T.T.-Y."/>
            <person name="Chang Q."/>
            <person name="Ding S."/>
            <person name="Wang X."/>
            <person name="Zhu J."/>
            <person name="Ruan X."/>
            <person name="Zhao L."/>
            <person name="Wei J."/>
            <person name="Que T."/>
            <person name="Du C."/>
            <person name="Cheng J."/>
            <person name="Dai P."/>
            <person name="Han X."/>
            <person name="Huang E."/>
            <person name="Gao Y."/>
            <person name="Liu J."/>
            <person name="Shao H."/>
            <person name="Ye R."/>
            <person name="Li L."/>
            <person name="Wei W."/>
            <person name="Wang X."/>
            <person name="Wang C."/>
            <person name="Huo Q."/>
            <person name="Li W."/>
            <person name="Guo W."/>
            <person name="Chen H."/>
            <person name="Chen S."/>
            <person name="Zhou L."/>
            <person name="Zhou L."/>
            <person name="Ni X."/>
            <person name="Tian J."/>
            <person name="Zhou Y."/>
            <person name="Sheng Y."/>
            <person name="Liu T."/>
            <person name="Pan Y."/>
            <person name="Xia L."/>
            <person name="Li J."/>
            <person name="Zhao F."/>
            <person name="Cao W."/>
        </authorList>
    </citation>
    <scope>NUCLEOTIDE SEQUENCE</scope>
    <source>
        <strain evidence="3">Rmic-2018</strain>
        <tissue evidence="3">Larvae</tissue>
    </source>
</reference>
<keyword evidence="4" id="KW-1185">Reference proteome</keyword>
<comment type="caution">
    <text evidence="3">The sequence shown here is derived from an EMBL/GenBank/DDBJ whole genome shotgun (WGS) entry which is preliminary data.</text>
</comment>
<accession>A0A9J6EHB7</accession>
<organism evidence="3 4">
    <name type="scientific">Rhipicephalus microplus</name>
    <name type="common">Cattle tick</name>
    <name type="synonym">Boophilus microplus</name>
    <dbReference type="NCBI Taxonomy" id="6941"/>
    <lineage>
        <taxon>Eukaryota</taxon>
        <taxon>Metazoa</taxon>
        <taxon>Ecdysozoa</taxon>
        <taxon>Arthropoda</taxon>
        <taxon>Chelicerata</taxon>
        <taxon>Arachnida</taxon>
        <taxon>Acari</taxon>
        <taxon>Parasitiformes</taxon>
        <taxon>Ixodida</taxon>
        <taxon>Ixodoidea</taxon>
        <taxon>Ixodidae</taxon>
        <taxon>Rhipicephalinae</taxon>
        <taxon>Rhipicephalus</taxon>
        <taxon>Boophilus</taxon>
    </lineage>
</organism>
<evidence type="ECO:0000259" key="2">
    <source>
        <dbReference type="Pfam" id="PF10373"/>
    </source>
</evidence>
<name>A0A9J6EHB7_RHIMP</name>
<dbReference type="EMBL" id="JABSTU010000004">
    <property type="protein sequence ID" value="KAH8033825.1"/>
    <property type="molecule type" value="Genomic_DNA"/>
</dbReference>
<protein>
    <recommendedName>
        <fullName evidence="2">DNA/RNA-binding domain-containing protein</fullName>
    </recommendedName>
</protein>
<dbReference type="SUPFAM" id="SSF48452">
    <property type="entry name" value="TPR-like"/>
    <property type="match status" value="1"/>
</dbReference>
<evidence type="ECO:0000313" key="3">
    <source>
        <dbReference type="EMBL" id="KAH8033825.1"/>
    </source>
</evidence>
<dbReference type="InterPro" id="IPR011990">
    <property type="entry name" value="TPR-like_helical_dom_sf"/>
</dbReference>
<keyword evidence="1" id="KW-0866">Nonsense-mediated mRNA decay</keyword>
<evidence type="ECO:0000256" key="1">
    <source>
        <dbReference type="ARBA" id="ARBA00023161"/>
    </source>
</evidence>
<gene>
    <name evidence="3" type="ORF">HPB51_016544</name>
</gene>
<evidence type="ECO:0000313" key="4">
    <source>
        <dbReference type="Proteomes" id="UP000821866"/>
    </source>
</evidence>
<dbReference type="InterPro" id="IPR018834">
    <property type="entry name" value="DNA/RNA-bd_Est1-type"/>
</dbReference>
<proteinExistence type="predicted"/>